<dbReference type="PANTHER" id="PTHR21363">
    <property type="entry name" value="PREPHENATE DEHYDROGENASE"/>
    <property type="match status" value="1"/>
</dbReference>
<dbReference type="PANTHER" id="PTHR21363:SF0">
    <property type="entry name" value="PREPHENATE DEHYDROGENASE [NADP(+)]"/>
    <property type="match status" value="1"/>
</dbReference>
<dbReference type="SUPFAM" id="SSF51735">
    <property type="entry name" value="NAD(P)-binding Rossmann-fold domains"/>
    <property type="match status" value="1"/>
</dbReference>
<keyword evidence="6" id="KW-1185">Reference proteome</keyword>
<dbReference type="SUPFAM" id="SSF48179">
    <property type="entry name" value="6-phosphogluconate dehydrogenase C-terminal domain-like"/>
    <property type="match status" value="1"/>
</dbReference>
<name>A0A1K1PKC0_SELRU</name>
<proteinExistence type="inferred from homology"/>
<sequence>MAREKTTLAIIGVGLIGGSLGLCLKDKLGDDIYITGLCRSQASMDKAMELGAVDFASPDVKAVVEQADIIFLSPPVLQIVPMVEKILPYLKKGAIITDAGSTKQYIWEHLQKILPPDIYYIAGHPMTGREKSGVTAAKKDLFVGKAYVIVEDTGAPPEAHAKLMALLKHTGANFTTLDIAKHDRCASVISHVPHVAAAALVTLLNQSGGDMESCIKLIGGGFKDTTRIASSNADMWADICMTNGKAIAANLRTLQEIIGSVITACENQDRQAVYDYFTASKKRRDALLENAQNKFDPN</sequence>
<dbReference type="InterPro" id="IPR046825">
    <property type="entry name" value="PDH_C"/>
</dbReference>
<dbReference type="InterPro" id="IPR003099">
    <property type="entry name" value="Prephen_DH"/>
</dbReference>
<dbReference type="Pfam" id="PF02153">
    <property type="entry name" value="PDH_N"/>
    <property type="match status" value="1"/>
</dbReference>
<dbReference type="InterPro" id="IPR046826">
    <property type="entry name" value="PDH_N"/>
</dbReference>
<dbReference type="PROSITE" id="PS51176">
    <property type="entry name" value="PDH_ADH"/>
    <property type="match status" value="1"/>
</dbReference>
<keyword evidence="2" id="KW-0560">Oxidoreductase</keyword>
<evidence type="ECO:0000256" key="2">
    <source>
        <dbReference type="ARBA" id="ARBA00023002"/>
    </source>
</evidence>
<gene>
    <name evidence="5" type="ORF">SAMN02910323_2065</name>
</gene>
<dbReference type="GO" id="GO:0008977">
    <property type="term" value="F:prephenate dehydrogenase (NAD+) activity"/>
    <property type="evidence" value="ECO:0007669"/>
    <property type="project" value="InterPro"/>
</dbReference>
<dbReference type="RefSeq" id="WP_026761130.1">
    <property type="nucleotide sequence ID" value="NZ_FPJA01000008.1"/>
</dbReference>
<dbReference type="Gene3D" id="1.10.3660.10">
    <property type="entry name" value="6-phosphogluconate dehydrogenase C-terminal like domain"/>
    <property type="match status" value="1"/>
</dbReference>
<dbReference type="InterPro" id="IPR050812">
    <property type="entry name" value="Preph/Arog_dehydrog"/>
</dbReference>
<comment type="similarity">
    <text evidence="1">Belongs to the prephenate/arogenate dehydrogenase family.</text>
</comment>
<evidence type="ECO:0000256" key="3">
    <source>
        <dbReference type="ARBA" id="ARBA00029440"/>
    </source>
</evidence>
<reference evidence="6" key="1">
    <citation type="submission" date="2016-11" db="EMBL/GenBank/DDBJ databases">
        <authorList>
            <person name="Varghese N."/>
            <person name="Submissions S."/>
        </authorList>
    </citation>
    <scope>NUCLEOTIDE SEQUENCE [LARGE SCALE GENOMIC DNA]</scope>
    <source>
        <strain evidence="6">C3</strain>
    </source>
</reference>
<accession>A0A1K1PKC0</accession>
<dbReference type="FunFam" id="3.40.50.720:FF:000208">
    <property type="entry name" value="Prephenate dehydrogenase"/>
    <property type="match status" value="1"/>
</dbReference>
<dbReference type="EMBL" id="FPJA01000008">
    <property type="protein sequence ID" value="SFW48210.1"/>
    <property type="molecule type" value="Genomic_DNA"/>
</dbReference>
<dbReference type="Gene3D" id="3.40.50.720">
    <property type="entry name" value="NAD(P)-binding Rossmann-like Domain"/>
    <property type="match status" value="1"/>
</dbReference>
<evidence type="ECO:0000256" key="1">
    <source>
        <dbReference type="ARBA" id="ARBA00007964"/>
    </source>
</evidence>
<organism evidence="5 6">
    <name type="scientific">Selenomonas ruminantium</name>
    <dbReference type="NCBI Taxonomy" id="971"/>
    <lineage>
        <taxon>Bacteria</taxon>
        <taxon>Bacillati</taxon>
        <taxon>Bacillota</taxon>
        <taxon>Negativicutes</taxon>
        <taxon>Selenomonadales</taxon>
        <taxon>Selenomonadaceae</taxon>
        <taxon>Selenomonas</taxon>
    </lineage>
</organism>
<evidence type="ECO:0000313" key="5">
    <source>
        <dbReference type="EMBL" id="SFW48210.1"/>
    </source>
</evidence>
<protein>
    <submittedName>
        <fullName evidence="5">Prephenate dehydrogenase</fullName>
    </submittedName>
</protein>
<dbReference type="GO" id="GO:0006571">
    <property type="term" value="P:tyrosine biosynthetic process"/>
    <property type="evidence" value="ECO:0007669"/>
    <property type="project" value="InterPro"/>
</dbReference>
<dbReference type="Proteomes" id="UP000182958">
    <property type="component" value="Unassembled WGS sequence"/>
</dbReference>
<dbReference type="InterPro" id="IPR036291">
    <property type="entry name" value="NAD(P)-bd_dom_sf"/>
</dbReference>
<evidence type="ECO:0000313" key="6">
    <source>
        <dbReference type="Proteomes" id="UP000182958"/>
    </source>
</evidence>
<feature type="domain" description="Prephenate/arogenate dehydrogenase" evidence="4">
    <location>
        <begin position="6"/>
        <end position="295"/>
    </location>
</feature>
<dbReference type="Pfam" id="PF20463">
    <property type="entry name" value="PDH_C"/>
    <property type="match status" value="1"/>
</dbReference>
<dbReference type="AlphaFoldDB" id="A0A1K1PKC0"/>
<dbReference type="InterPro" id="IPR008927">
    <property type="entry name" value="6-PGluconate_DH-like_C_sf"/>
</dbReference>
<dbReference type="GO" id="GO:0070403">
    <property type="term" value="F:NAD+ binding"/>
    <property type="evidence" value="ECO:0007669"/>
    <property type="project" value="InterPro"/>
</dbReference>
<evidence type="ECO:0000259" key="4">
    <source>
        <dbReference type="PROSITE" id="PS51176"/>
    </source>
</evidence>
<dbReference type="GO" id="GO:0004665">
    <property type="term" value="F:prephenate dehydrogenase (NADP+) activity"/>
    <property type="evidence" value="ECO:0007669"/>
    <property type="project" value="InterPro"/>
</dbReference>
<comment type="pathway">
    <text evidence="3">Amino-acid biosynthesis.</text>
</comment>